<dbReference type="RefSeq" id="WP_037360746.1">
    <property type="nucleotide sequence ID" value="NZ_BHZF01000001.1"/>
</dbReference>
<organism evidence="1 2">
    <name type="scientific">Schleiferia thermophila</name>
    <dbReference type="NCBI Taxonomy" id="884107"/>
    <lineage>
        <taxon>Bacteria</taxon>
        <taxon>Pseudomonadati</taxon>
        <taxon>Bacteroidota</taxon>
        <taxon>Flavobacteriia</taxon>
        <taxon>Flavobacteriales</taxon>
        <taxon>Schleiferiaceae</taxon>
        <taxon>Schleiferia</taxon>
    </lineage>
</organism>
<reference evidence="1 2" key="1">
    <citation type="submission" date="2018-07" db="EMBL/GenBank/DDBJ databases">
        <title>Genomic Encyclopedia of Type Strains, Phase IV (KMG-IV): sequencing the most valuable type-strain genomes for metagenomic binning, comparative biology and taxonomic classification.</title>
        <authorList>
            <person name="Goeker M."/>
        </authorList>
    </citation>
    <scope>NUCLEOTIDE SEQUENCE [LARGE SCALE GENOMIC DNA]</scope>
    <source>
        <strain evidence="1 2">DSM 21410</strain>
    </source>
</reference>
<gene>
    <name evidence="1" type="ORF">DES35_10159</name>
</gene>
<accession>A0A369A691</accession>
<protein>
    <recommendedName>
        <fullName evidence="3">Lipoprotein</fullName>
    </recommendedName>
</protein>
<proteinExistence type="predicted"/>
<evidence type="ECO:0008006" key="3">
    <source>
        <dbReference type="Google" id="ProtNLM"/>
    </source>
</evidence>
<comment type="caution">
    <text evidence="1">The sequence shown here is derived from an EMBL/GenBank/DDBJ whole genome shotgun (WGS) entry which is preliminary data.</text>
</comment>
<evidence type="ECO:0000313" key="2">
    <source>
        <dbReference type="Proteomes" id="UP000253517"/>
    </source>
</evidence>
<dbReference type="EMBL" id="QPJS01000001">
    <property type="protein sequence ID" value="RCX04789.1"/>
    <property type="molecule type" value="Genomic_DNA"/>
</dbReference>
<dbReference type="Proteomes" id="UP000253517">
    <property type="component" value="Unassembled WGS sequence"/>
</dbReference>
<name>A0A369A691_9FLAO</name>
<sequence>MKIKIGLIVLSIVMVSCLKDRILPLAPGGDPPPPPLADTVKVLTEGVLRINELVASGSTLPDEFGQNNDWVEIFNPAFNKWVMLEGGKTFLSDSKNNPTKYAVQKDWYIPPRGFLILFCNSRGVENQSINTSFGLSSSGEDFVIAYRSNPGETLVIVDQMTYTPYDFTRSIGLRPDGVGTTYFEMIMTPGAPNQ</sequence>
<dbReference type="PROSITE" id="PS51257">
    <property type="entry name" value="PROKAR_LIPOPROTEIN"/>
    <property type="match status" value="1"/>
</dbReference>
<evidence type="ECO:0000313" key="1">
    <source>
        <dbReference type="EMBL" id="RCX04789.1"/>
    </source>
</evidence>
<dbReference type="AlphaFoldDB" id="A0A369A691"/>
<keyword evidence="2" id="KW-1185">Reference proteome</keyword>